<comment type="similarity">
    <text evidence="2">Belongs to the anhydro-N-acetylmuramic acid kinase family.</text>
</comment>
<name>A0A163XWH3_9BRAD</name>
<dbReference type="Pfam" id="PF03702">
    <property type="entry name" value="AnmK"/>
    <property type="match status" value="1"/>
</dbReference>
<comment type="function">
    <text evidence="2">Catalyzes the specific phosphorylation of 1,6-anhydro-N-acetylmuramic acid (anhMurNAc) with the simultaneous cleavage of the 1,6-anhydro ring, generating MurNAc-6-P. Is required for the utilization of anhMurNAc either imported from the medium or derived from its own cell wall murein, and thus plays a role in cell wall recycling.</text>
</comment>
<organism evidence="3 4">
    <name type="scientific">Tardiphaga robiniae</name>
    <dbReference type="NCBI Taxonomy" id="943830"/>
    <lineage>
        <taxon>Bacteria</taxon>
        <taxon>Pseudomonadati</taxon>
        <taxon>Pseudomonadota</taxon>
        <taxon>Alphaproteobacteria</taxon>
        <taxon>Hyphomicrobiales</taxon>
        <taxon>Nitrobacteraceae</taxon>
        <taxon>Tardiphaga</taxon>
    </lineage>
</organism>
<dbReference type="OrthoDB" id="9763949at2"/>
<keyword evidence="2" id="KW-0067">ATP-binding</keyword>
<comment type="pathway">
    <text evidence="2">Cell wall biogenesis; peptidoglycan recycling.</text>
</comment>
<reference evidence="3 4" key="1">
    <citation type="submission" date="2016-03" db="EMBL/GenBank/DDBJ databases">
        <title>Microsymbionts genomes from the relict species Vavilovia formosa (Stev.) Fed.</title>
        <authorList>
            <person name="Kopat V."/>
            <person name="Chirak E."/>
            <person name="Kimeklis A."/>
            <person name="Andronov E."/>
        </authorList>
    </citation>
    <scope>NUCLEOTIDE SEQUENCE [LARGE SCALE GENOMIC DNA]</scope>
    <source>
        <strain evidence="3 4">Vaf07</strain>
    </source>
</reference>
<dbReference type="GO" id="GO:0009254">
    <property type="term" value="P:peptidoglycan turnover"/>
    <property type="evidence" value="ECO:0007669"/>
    <property type="project" value="UniProtKB-UniRule"/>
</dbReference>
<feature type="binding site" evidence="2">
    <location>
        <begin position="10"/>
        <end position="17"/>
    </location>
    <ligand>
        <name>ATP</name>
        <dbReference type="ChEBI" id="CHEBI:30616"/>
    </ligand>
</feature>
<dbReference type="Proteomes" id="UP000076574">
    <property type="component" value="Unassembled WGS sequence"/>
</dbReference>
<dbReference type="GO" id="GO:0016773">
    <property type="term" value="F:phosphotransferase activity, alcohol group as acceptor"/>
    <property type="evidence" value="ECO:0007669"/>
    <property type="project" value="UniProtKB-UniRule"/>
</dbReference>
<keyword evidence="4" id="KW-1185">Reference proteome</keyword>
<dbReference type="GO" id="GO:0005524">
    <property type="term" value="F:ATP binding"/>
    <property type="evidence" value="ECO:0007669"/>
    <property type="project" value="UniProtKB-UniRule"/>
</dbReference>
<dbReference type="EC" id="2.7.1.170" evidence="2"/>
<dbReference type="PANTHER" id="PTHR30605:SF0">
    <property type="entry name" value="ANHYDRO-N-ACETYLMURAMIC ACID KINASE"/>
    <property type="match status" value="1"/>
</dbReference>
<accession>A0A163XWH3</accession>
<comment type="caution">
    <text evidence="3">The sequence shown here is derived from an EMBL/GenBank/DDBJ whole genome shotgun (WGS) entry which is preliminary data.</text>
</comment>
<dbReference type="EMBL" id="LVYV01000045">
    <property type="protein sequence ID" value="KZD21476.1"/>
    <property type="molecule type" value="Genomic_DNA"/>
</dbReference>
<dbReference type="GO" id="GO:0006040">
    <property type="term" value="P:amino sugar metabolic process"/>
    <property type="evidence" value="ECO:0007669"/>
    <property type="project" value="InterPro"/>
</dbReference>
<evidence type="ECO:0000256" key="1">
    <source>
        <dbReference type="ARBA" id="ARBA00023277"/>
    </source>
</evidence>
<evidence type="ECO:0000313" key="3">
    <source>
        <dbReference type="EMBL" id="KZD21476.1"/>
    </source>
</evidence>
<keyword evidence="2" id="KW-0547">Nucleotide-binding</keyword>
<keyword evidence="2" id="KW-0808">Transferase</keyword>
<comment type="catalytic activity">
    <reaction evidence="2">
        <text>1,6-anhydro-N-acetyl-beta-muramate + ATP + H2O = N-acetyl-D-muramate 6-phosphate + ADP + H(+)</text>
        <dbReference type="Rhea" id="RHEA:24952"/>
        <dbReference type="ChEBI" id="CHEBI:15377"/>
        <dbReference type="ChEBI" id="CHEBI:15378"/>
        <dbReference type="ChEBI" id="CHEBI:30616"/>
        <dbReference type="ChEBI" id="CHEBI:58690"/>
        <dbReference type="ChEBI" id="CHEBI:58722"/>
        <dbReference type="ChEBI" id="CHEBI:456216"/>
        <dbReference type="EC" id="2.7.1.170"/>
    </reaction>
</comment>
<dbReference type="GO" id="GO:0097175">
    <property type="term" value="P:1,6-anhydro-N-acetyl-beta-muramic acid catabolic process"/>
    <property type="evidence" value="ECO:0007669"/>
    <property type="project" value="UniProtKB-UniRule"/>
</dbReference>
<comment type="pathway">
    <text evidence="2">Amino-sugar metabolism; 1,6-anhydro-N-acetylmuramate degradation.</text>
</comment>
<dbReference type="InterPro" id="IPR043129">
    <property type="entry name" value="ATPase_NBD"/>
</dbReference>
<dbReference type="HAMAP" id="MF_01270">
    <property type="entry name" value="AnhMurNAc_kinase"/>
    <property type="match status" value="1"/>
</dbReference>
<proteinExistence type="inferred from homology"/>
<dbReference type="UniPathway" id="UPA00544"/>
<dbReference type="UniPathway" id="UPA00343"/>
<protein>
    <recommendedName>
        <fullName evidence="2">Anhydro-N-acetylmuramic acid kinase</fullName>
        <ecNumber evidence="2">2.7.1.170</ecNumber>
    </recommendedName>
    <alternativeName>
        <fullName evidence="2">AnhMurNAc kinase</fullName>
    </alternativeName>
</protein>
<dbReference type="NCBIfam" id="NF007141">
    <property type="entry name" value="PRK09585.1-5"/>
    <property type="match status" value="1"/>
</dbReference>
<evidence type="ECO:0000313" key="4">
    <source>
        <dbReference type="Proteomes" id="UP000076574"/>
    </source>
</evidence>
<dbReference type="AlphaFoldDB" id="A0A163XWH3"/>
<keyword evidence="2 3" id="KW-0418">Kinase</keyword>
<dbReference type="InterPro" id="IPR005338">
    <property type="entry name" value="Anhydro_N_Ac-Mur_kinase"/>
</dbReference>
<keyword evidence="1 2" id="KW-0119">Carbohydrate metabolism</keyword>
<dbReference type="STRING" id="943830.A4A58_14010"/>
<sequence>MLTAIGLMSGTSLDGVDVALIETDGERVGSFGPSGYRPYSEAERAVLRQALAEAVQLSRRDIRPGSLAEAERVVTSAHAEAVEAFLTDHGIARDSIDIVGFHGQTVLHRPADRLTVQIGDGASLAGMIGLPVIHDLRAADVAAGGQGAPLVPVYHRALAQGLHRDGPIVVVNIGGVSNVTYIDGDIALIACDTGPGNALLDDFVLRATGQPFDADGALAAPGRVDDAWVARGLQNPFFAAAPPKSLDRNHFAALQPSDTTPADGAATLTAFTAATIASIAPLLPKPPRSWIITGGGARNPTMLRMLRERLPAASVESANDLGWSADAMEAQAFAFLAVRSLAGLPLSYPATTGVPEPMTGGVKADYLAS</sequence>
<gene>
    <name evidence="2" type="primary">anmK</name>
    <name evidence="3" type="ORF">A4A58_14010</name>
</gene>
<dbReference type="GO" id="GO:0016301">
    <property type="term" value="F:kinase activity"/>
    <property type="evidence" value="ECO:0007669"/>
    <property type="project" value="UniProtKB-KW"/>
</dbReference>
<dbReference type="RefSeq" id="WP_068736630.1">
    <property type="nucleotide sequence ID" value="NZ_LVYV01000045.1"/>
</dbReference>
<dbReference type="PANTHER" id="PTHR30605">
    <property type="entry name" value="ANHYDRO-N-ACETYLMURAMIC ACID KINASE"/>
    <property type="match status" value="1"/>
</dbReference>
<dbReference type="SUPFAM" id="SSF53067">
    <property type="entry name" value="Actin-like ATPase domain"/>
    <property type="match status" value="1"/>
</dbReference>
<evidence type="ECO:0000256" key="2">
    <source>
        <dbReference type="HAMAP-Rule" id="MF_01270"/>
    </source>
</evidence>
<dbReference type="Gene3D" id="3.30.420.40">
    <property type="match status" value="2"/>
</dbReference>